<dbReference type="Proteomes" id="UP000039217">
    <property type="component" value="Unassembled WGS sequence"/>
</dbReference>
<dbReference type="EMBL" id="CQQC01001029">
    <property type="protein sequence ID" value="CNV57888.1"/>
    <property type="molecule type" value="Genomic_DNA"/>
</dbReference>
<accession>A0A655FAR4</accession>
<evidence type="ECO:0000313" key="2">
    <source>
        <dbReference type="EMBL" id="CNV57888.1"/>
    </source>
</evidence>
<protein>
    <submittedName>
        <fullName evidence="2">Uncharacterized protein</fullName>
    </submittedName>
</protein>
<sequence>MADASCSAAAHNPRVATASTSKNDVSAQRMALAIRRPVSTAITNDASRPRPVPIDMRIHAISAPPEITSGAVLSGCRTASGAAEPP</sequence>
<evidence type="ECO:0000313" key="3">
    <source>
        <dbReference type="Proteomes" id="UP000039217"/>
    </source>
</evidence>
<organism evidence="2 3">
    <name type="scientific">Mycobacterium tuberculosis</name>
    <dbReference type="NCBI Taxonomy" id="1773"/>
    <lineage>
        <taxon>Bacteria</taxon>
        <taxon>Bacillati</taxon>
        <taxon>Actinomycetota</taxon>
        <taxon>Actinomycetes</taxon>
        <taxon>Mycobacteriales</taxon>
        <taxon>Mycobacteriaceae</taxon>
        <taxon>Mycobacterium</taxon>
        <taxon>Mycobacterium tuberculosis complex</taxon>
    </lineage>
</organism>
<gene>
    <name evidence="2" type="ORF">ERS007661_02740</name>
</gene>
<feature type="region of interest" description="Disordered" evidence="1">
    <location>
        <begin position="1"/>
        <end position="25"/>
    </location>
</feature>
<evidence type="ECO:0000256" key="1">
    <source>
        <dbReference type="SAM" id="MobiDB-lite"/>
    </source>
</evidence>
<dbReference type="AlphaFoldDB" id="A0A655FAR4"/>
<reference evidence="2 3" key="1">
    <citation type="submission" date="2015-03" db="EMBL/GenBank/DDBJ databases">
        <authorList>
            <consortium name="Pathogen Informatics"/>
        </authorList>
    </citation>
    <scope>NUCLEOTIDE SEQUENCE [LARGE SCALE GENOMIC DNA]</scope>
    <source>
        <strain evidence="2 3">D00501624</strain>
    </source>
</reference>
<name>A0A655FAR4_MYCTX</name>
<proteinExistence type="predicted"/>